<dbReference type="SUPFAM" id="SSF56524">
    <property type="entry name" value="Oxidoreductase molybdopterin-binding domain"/>
    <property type="match status" value="1"/>
</dbReference>
<dbReference type="EMBL" id="CP042582">
    <property type="protein sequence ID" value="QEX23926.1"/>
    <property type="molecule type" value="Genomic_DNA"/>
</dbReference>
<name>A0A5J6N948_9PROT</name>
<organism evidence="3 4">
    <name type="scientific">Hypericibacter adhaerens</name>
    <dbReference type="NCBI Taxonomy" id="2602016"/>
    <lineage>
        <taxon>Bacteria</taxon>
        <taxon>Pseudomonadati</taxon>
        <taxon>Pseudomonadota</taxon>
        <taxon>Alphaproteobacteria</taxon>
        <taxon>Rhodospirillales</taxon>
        <taxon>Dongiaceae</taxon>
        <taxon>Hypericibacter</taxon>
    </lineage>
</organism>
<keyword evidence="4" id="KW-1185">Reference proteome</keyword>
<accession>A0A5J6N948</accession>
<reference evidence="3 4" key="1">
    <citation type="submission" date="2019-08" db="EMBL/GenBank/DDBJ databases">
        <title>Hyperibacter terrae gen. nov., sp. nov. and Hyperibacter viscosus sp. nov., two new members in the family Rhodospirillaceae isolated from the rhizosphere of Hypericum perforatum.</title>
        <authorList>
            <person name="Noviana Z."/>
        </authorList>
    </citation>
    <scope>NUCLEOTIDE SEQUENCE [LARGE SCALE GENOMIC DNA]</scope>
    <source>
        <strain evidence="3 4">R5959</strain>
    </source>
</reference>
<dbReference type="Pfam" id="PF00174">
    <property type="entry name" value="Oxidored_molyb"/>
    <property type="match status" value="1"/>
</dbReference>
<feature type="domain" description="Oxidoreductase molybdopterin-binding" evidence="2">
    <location>
        <begin position="73"/>
        <end position="139"/>
    </location>
</feature>
<evidence type="ECO:0000259" key="2">
    <source>
        <dbReference type="Pfam" id="PF00174"/>
    </source>
</evidence>
<evidence type="ECO:0000313" key="3">
    <source>
        <dbReference type="EMBL" id="QEX23926.1"/>
    </source>
</evidence>
<dbReference type="InterPro" id="IPR000572">
    <property type="entry name" value="OxRdtase_Mopterin-bd_dom"/>
</dbReference>
<dbReference type="OrthoDB" id="9798763at2"/>
<evidence type="ECO:0000256" key="1">
    <source>
        <dbReference type="SAM" id="SignalP"/>
    </source>
</evidence>
<evidence type="ECO:0000313" key="4">
    <source>
        <dbReference type="Proteomes" id="UP000325797"/>
    </source>
</evidence>
<dbReference type="Proteomes" id="UP000325797">
    <property type="component" value="Chromosome"/>
</dbReference>
<dbReference type="Gene3D" id="3.90.420.10">
    <property type="entry name" value="Oxidoreductase, molybdopterin-binding domain"/>
    <property type="match status" value="1"/>
</dbReference>
<feature type="chain" id="PRO_5023919831" evidence="1">
    <location>
        <begin position="23"/>
        <end position="166"/>
    </location>
</feature>
<sequence length="166" mass="17954">MFRLLCSLGLLVCLAVATPALALDPPAGKVVLTIRGNVAQTNAADGARLDMAMLESLPQQELTVHTPWYPQPVTLTGPLLRDVLSLVGATGQELKASAIDDYTVEIPISDTQDYDVIVATKMNGKPMAVRDNGPLFVMYPLDSNPALRTKLILDRCIWQLNAIVVE</sequence>
<proteinExistence type="predicted"/>
<dbReference type="InterPro" id="IPR036374">
    <property type="entry name" value="OxRdtase_Mopterin-bd_sf"/>
</dbReference>
<keyword evidence="1" id="KW-0732">Signal</keyword>
<feature type="signal peptide" evidence="1">
    <location>
        <begin position="1"/>
        <end position="22"/>
    </location>
</feature>
<protein>
    <submittedName>
        <fullName evidence="3">Molybdopterin-binding oxidoreductase</fullName>
    </submittedName>
</protein>
<gene>
    <name evidence="3" type="ORF">FRZ61_38660</name>
</gene>
<dbReference type="KEGG" id="hadh:FRZ61_38660"/>
<dbReference type="AlphaFoldDB" id="A0A5J6N948"/>